<dbReference type="EMBL" id="JAAAID010001753">
    <property type="protein sequence ID" value="KAG0008890.1"/>
    <property type="molecule type" value="Genomic_DNA"/>
</dbReference>
<proteinExistence type="predicted"/>
<evidence type="ECO:0000313" key="3">
    <source>
        <dbReference type="Proteomes" id="UP000703661"/>
    </source>
</evidence>
<sequence length="464" mass="52880">MPLSKAQIKWAIEKTPFQEHVLFPNFVRRFKLTDKDAAIELFEELLELSSVRAKRRTKLKAAFSDFRLHSEEKFWSKYALEVKTKVTALNAGVIVHDLGLQEQKLASFRLMSENDEIEESYYISDSSESEEDEERNVTVQADNAATTLSLNQQDEDTEEATSTSEASDESPIIDDDEKQKLLSMVEHLKHDQCEWLIGESCVDCKFYEYQKECIEALVVNQIMKQDIADAMSIIGVFAPFLPTERMKKCFGTDLLHQIVMPVPLKILSIDFNAVMTAIQHAQNGNLLDARKSLDPVDVKLQTMIQTLQGRKPDRPDIAIKIGDHEVMFGEVTGPHQQSYDFKNKWDLFRLTRFGKSFLDAGNSVAPLIQAIYTRGSYMRLKARMRGMYLLEEVGKFSIPTTVTEISSLVSSLPVLLLAQTDLQKILNNKISERKRSSQYEDLIDAKKRLQGKSKTKASHTNKKP</sequence>
<gene>
    <name evidence="2" type="ORF">BGZ80_002949</name>
</gene>
<feature type="region of interest" description="Disordered" evidence="1">
    <location>
        <begin position="445"/>
        <end position="464"/>
    </location>
</feature>
<dbReference type="AlphaFoldDB" id="A0A9P6MPT6"/>
<organism evidence="2 3">
    <name type="scientific">Entomortierella chlamydospora</name>
    <dbReference type="NCBI Taxonomy" id="101097"/>
    <lineage>
        <taxon>Eukaryota</taxon>
        <taxon>Fungi</taxon>
        <taxon>Fungi incertae sedis</taxon>
        <taxon>Mucoromycota</taxon>
        <taxon>Mortierellomycotina</taxon>
        <taxon>Mortierellomycetes</taxon>
        <taxon>Mortierellales</taxon>
        <taxon>Mortierellaceae</taxon>
        <taxon>Entomortierella</taxon>
    </lineage>
</organism>
<evidence type="ECO:0000313" key="2">
    <source>
        <dbReference type="EMBL" id="KAG0008890.1"/>
    </source>
</evidence>
<keyword evidence="3" id="KW-1185">Reference proteome</keyword>
<reference evidence="2" key="1">
    <citation type="journal article" date="2020" name="Fungal Divers.">
        <title>Resolving the Mortierellaceae phylogeny through synthesis of multi-gene phylogenetics and phylogenomics.</title>
        <authorList>
            <person name="Vandepol N."/>
            <person name="Liber J."/>
            <person name="Desiro A."/>
            <person name="Na H."/>
            <person name="Kennedy M."/>
            <person name="Barry K."/>
            <person name="Grigoriev I.V."/>
            <person name="Miller A.N."/>
            <person name="O'Donnell K."/>
            <person name="Stajich J.E."/>
            <person name="Bonito G."/>
        </authorList>
    </citation>
    <scope>NUCLEOTIDE SEQUENCE</scope>
    <source>
        <strain evidence="2">NRRL 2769</strain>
    </source>
</reference>
<accession>A0A9P6MPT6</accession>
<evidence type="ECO:0000256" key="1">
    <source>
        <dbReference type="SAM" id="MobiDB-lite"/>
    </source>
</evidence>
<feature type="region of interest" description="Disordered" evidence="1">
    <location>
        <begin position="144"/>
        <end position="173"/>
    </location>
</feature>
<name>A0A9P6MPT6_9FUNG</name>
<protein>
    <submittedName>
        <fullName evidence="2">Uncharacterized protein</fullName>
    </submittedName>
</protein>
<comment type="caution">
    <text evidence="2">The sequence shown here is derived from an EMBL/GenBank/DDBJ whole genome shotgun (WGS) entry which is preliminary data.</text>
</comment>
<feature type="compositionally biased region" description="Basic residues" evidence="1">
    <location>
        <begin position="448"/>
        <end position="464"/>
    </location>
</feature>
<dbReference type="Proteomes" id="UP000703661">
    <property type="component" value="Unassembled WGS sequence"/>
</dbReference>